<sequence length="143" mass="16638">MNHRLTYNIGSESGTYSMNPDILQHFFQTHFIQDCYFSPKATNPTIIAPVIPNTTYPHLKVPRVVSIAQFLISLYSCWLSTMKYIFFLLSFCIMNLLFYSHSVQLNIISFLQSEVTIKTATLQLTKTFTQYVYLFSKIINKIK</sequence>
<keyword evidence="4" id="KW-1185">Reference proteome</keyword>
<dbReference type="EMBL" id="CATOUU010000386">
    <property type="protein sequence ID" value="CAI9928038.1"/>
    <property type="molecule type" value="Genomic_DNA"/>
</dbReference>
<keyword evidence="1" id="KW-0472">Membrane</keyword>
<protein>
    <submittedName>
        <fullName evidence="3">Hypothetical_protein</fullName>
    </submittedName>
</protein>
<dbReference type="AlphaFoldDB" id="A0AA86NZ45"/>
<keyword evidence="1" id="KW-0812">Transmembrane</keyword>
<proteinExistence type="predicted"/>
<organism evidence="2">
    <name type="scientific">Hexamita inflata</name>
    <dbReference type="NCBI Taxonomy" id="28002"/>
    <lineage>
        <taxon>Eukaryota</taxon>
        <taxon>Metamonada</taxon>
        <taxon>Diplomonadida</taxon>
        <taxon>Hexamitidae</taxon>
        <taxon>Hexamitinae</taxon>
        <taxon>Hexamita</taxon>
    </lineage>
</organism>
<dbReference type="Proteomes" id="UP001642409">
    <property type="component" value="Unassembled WGS sequence"/>
</dbReference>
<evidence type="ECO:0000256" key="1">
    <source>
        <dbReference type="SAM" id="Phobius"/>
    </source>
</evidence>
<evidence type="ECO:0000313" key="2">
    <source>
        <dbReference type="EMBL" id="CAI9928038.1"/>
    </source>
</evidence>
<reference evidence="3 4" key="2">
    <citation type="submission" date="2024-07" db="EMBL/GenBank/DDBJ databases">
        <authorList>
            <person name="Akdeniz Z."/>
        </authorList>
    </citation>
    <scope>NUCLEOTIDE SEQUENCE [LARGE SCALE GENOMIC DNA]</scope>
</reference>
<feature type="transmembrane region" description="Helical" evidence="1">
    <location>
        <begin position="81"/>
        <end position="99"/>
    </location>
</feature>
<gene>
    <name evidence="2" type="ORF">HINF_LOCUS15683</name>
    <name evidence="3" type="ORF">HINF_LOCUS3495</name>
</gene>
<accession>A0AA86NZ45</accession>
<evidence type="ECO:0000313" key="4">
    <source>
        <dbReference type="Proteomes" id="UP001642409"/>
    </source>
</evidence>
<reference evidence="2" key="1">
    <citation type="submission" date="2023-06" db="EMBL/GenBank/DDBJ databases">
        <authorList>
            <person name="Kurt Z."/>
        </authorList>
    </citation>
    <scope>NUCLEOTIDE SEQUENCE</scope>
</reference>
<keyword evidence="1" id="KW-1133">Transmembrane helix</keyword>
<dbReference type="EMBL" id="CAXDID020000006">
    <property type="protein sequence ID" value="CAL5975764.1"/>
    <property type="molecule type" value="Genomic_DNA"/>
</dbReference>
<evidence type="ECO:0000313" key="3">
    <source>
        <dbReference type="EMBL" id="CAL5975764.1"/>
    </source>
</evidence>
<name>A0AA86NZ45_9EUKA</name>
<comment type="caution">
    <text evidence="2">The sequence shown here is derived from an EMBL/GenBank/DDBJ whole genome shotgun (WGS) entry which is preliminary data.</text>
</comment>